<feature type="domain" description="Glycosyl hydrolase family 13 catalytic" evidence="2">
    <location>
        <begin position="145"/>
        <end position="521"/>
    </location>
</feature>
<comment type="caution">
    <text evidence="3">The sequence shown here is derived from an EMBL/GenBank/DDBJ whole genome shotgun (WGS) entry which is preliminary data.</text>
</comment>
<dbReference type="NCBIfam" id="TIGR02104">
    <property type="entry name" value="pulA_typeI"/>
    <property type="match status" value="1"/>
</dbReference>
<dbReference type="PATRIC" id="fig|883114.3.peg.713"/>
<sequence length="612" mass="70549">MTEVKNYLDDIKLGLTYTPEKSTIRVWAPSQDNIILCLYDTYNTQKRDEFEMKKNIYDVFEYSLEGDMEGKFYTFLIGNQEVVDPYAFASSANSKRAAVIDLEKSNPEGFKEHEIPFNDKDKAIIVETHVADISIDVTSGAENRGLFLGSSQEGTKYNNYSTGIDHFKDLGVTHVHLLPVTDYLTVNELKPLSQYPDNYNWGYDQELYNNIEGSFSTSPNDPYSRIREFKTFIQRYHENGMSIVLDVVYNHTFRSKDSPFNVIEPNYYYRLENGYFSNGSGCGNEFASDTQMGRKFIVDSLCYLAKEYKIDGFRFDLMALTDIDTIMLAKEKLREINPNILIYGEPWMALSSPLAYEKQIVIGAQKDKGFAIFNPFFRDAIKGDNDGSERGYIQGEYYYKKNIQNGIIGSVGLKNNKGESFANPLESINYFNAHDNLIFYDKLVKSDVKESEIKDITYMAFSLLMTSQGLPFFHSGNSFLRNKKGNHNSYNAPADVNGIDWALKEKNYDLFTKIKELISLRKELGIFNLKTENEVREKIEFLNDLKDSLIAYTIKGETDNYLIIHNFGNSSEEIPMFEDMDKLNLIWKNKRIDETVTTIEIEKYTTNIYKIL</sequence>
<dbReference type="GO" id="GO:0005975">
    <property type="term" value="P:carbohydrate metabolic process"/>
    <property type="evidence" value="ECO:0007669"/>
    <property type="project" value="InterPro"/>
</dbReference>
<organism evidence="3 4">
    <name type="scientific">Helcococcus kunzii ATCC 51366</name>
    <dbReference type="NCBI Taxonomy" id="883114"/>
    <lineage>
        <taxon>Bacteria</taxon>
        <taxon>Bacillati</taxon>
        <taxon>Bacillota</taxon>
        <taxon>Tissierellia</taxon>
        <taxon>Tissierellales</taxon>
        <taxon>Peptoniphilaceae</taxon>
        <taxon>Helcococcus</taxon>
    </lineage>
</organism>
<evidence type="ECO:0000256" key="1">
    <source>
        <dbReference type="ARBA" id="ARBA00008061"/>
    </source>
</evidence>
<proteinExistence type="inferred from homology"/>
<dbReference type="SMART" id="SM00642">
    <property type="entry name" value="Aamy"/>
    <property type="match status" value="1"/>
</dbReference>
<dbReference type="Pfam" id="PF02922">
    <property type="entry name" value="CBM_48"/>
    <property type="match status" value="1"/>
</dbReference>
<dbReference type="EMBL" id="AGEI01000020">
    <property type="protein sequence ID" value="EHR34413.1"/>
    <property type="molecule type" value="Genomic_DNA"/>
</dbReference>
<dbReference type="Gene3D" id="2.60.40.1180">
    <property type="entry name" value="Golgi alpha-mannosidase II"/>
    <property type="match status" value="1"/>
</dbReference>
<dbReference type="InterPro" id="IPR017853">
    <property type="entry name" value="GH"/>
</dbReference>
<dbReference type="CDD" id="cd11341">
    <property type="entry name" value="AmyAc_Pullulanase_LD-like"/>
    <property type="match status" value="1"/>
</dbReference>
<dbReference type="HOGENOM" id="CLU_004744_4_1_9"/>
<accession>H3NN09</accession>
<dbReference type="SUPFAM" id="SSF81296">
    <property type="entry name" value="E set domains"/>
    <property type="match status" value="1"/>
</dbReference>
<comment type="similarity">
    <text evidence="1">Belongs to the glycosyl hydrolase 13 family.</text>
</comment>
<keyword evidence="4" id="KW-1185">Reference proteome</keyword>
<dbReference type="STRING" id="883114.HMPREF9709_00720"/>
<evidence type="ECO:0000313" key="4">
    <source>
        <dbReference type="Proteomes" id="UP000004191"/>
    </source>
</evidence>
<dbReference type="SUPFAM" id="SSF51445">
    <property type="entry name" value="(Trans)glycosidases"/>
    <property type="match status" value="1"/>
</dbReference>
<dbReference type="PANTHER" id="PTHR43002">
    <property type="entry name" value="GLYCOGEN DEBRANCHING ENZYME"/>
    <property type="match status" value="1"/>
</dbReference>
<protein>
    <submittedName>
        <fullName evidence="3">Pullulanase, type I</fullName>
    </submittedName>
</protein>
<dbReference type="InterPro" id="IPR014756">
    <property type="entry name" value="Ig_E-set"/>
</dbReference>
<reference evidence="3 4" key="1">
    <citation type="submission" date="2012-01" db="EMBL/GenBank/DDBJ databases">
        <title>The Genome Sequence of Helcococcus kunzii ATCC 51366.</title>
        <authorList>
            <consortium name="The Broad Institute Genome Sequencing Platform"/>
            <person name="Earl A."/>
            <person name="Ward D."/>
            <person name="Feldgarden M."/>
            <person name="Gevers D."/>
            <person name="Huys G."/>
            <person name="Young S.K."/>
            <person name="Zeng Q."/>
            <person name="Gargeya S."/>
            <person name="Fitzgerald M."/>
            <person name="Haas B."/>
            <person name="Abouelleil A."/>
            <person name="Alvarado L."/>
            <person name="Arachchi H.M."/>
            <person name="Berlin A."/>
            <person name="Chapman S.B."/>
            <person name="Gearin G."/>
            <person name="Goldberg J."/>
            <person name="Griggs A."/>
            <person name="Gujja S."/>
            <person name="Hansen M."/>
            <person name="Heiman D."/>
            <person name="Howarth C."/>
            <person name="Larimer J."/>
            <person name="Lui A."/>
            <person name="MacDonald P.J.P."/>
            <person name="McCowen C."/>
            <person name="Montmayeur A."/>
            <person name="Murphy C."/>
            <person name="Neiman D."/>
            <person name="Pearson M."/>
            <person name="Priest M."/>
            <person name="Roberts A."/>
            <person name="Saif S."/>
            <person name="Shea T."/>
            <person name="Sisk P."/>
            <person name="Stolte C."/>
            <person name="Sykes S."/>
            <person name="Wortman J."/>
            <person name="Nusbaum C."/>
            <person name="Birren B."/>
        </authorList>
    </citation>
    <scope>NUCLEOTIDE SEQUENCE [LARGE SCALE GENOMIC DNA]</scope>
    <source>
        <strain evidence="3 4">ATCC 51366</strain>
    </source>
</reference>
<dbReference type="GO" id="GO:0004553">
    <property type="term" value="F:hydrolase activity, hydrolyzing O-glycosyl compounds"/>
    <property type="evidence" value="ECO:0007669"/>
    <property type="project" value="InterPro"/>
</dbReference>
<dbReference type="OrthoDB" id="9761875at2"/>
<dbReference type="Pfam" id="PF00128">
    <property type="entry name" value="Alpha-amylase"/>
    <property type="match status" value="1"/>
</dbReference>
<dbReference type="InterPro" id="IPR011840">
    <property type="entry name" value="PulA_typeI"/>
</dbReference>
<dbReference type="GeneID" id="96998724"/>
<dbReference type="eggNOG" id="COG1523">
    <property type="taxonomic scope" value="Bacteria"/>
</dbReference>
<name>H3NN09_9FIRM</name>
<gene>
    <name evidence="3" type="ORF">HMPREF9709_00720</name>
</gene>
<dbReference type="Gene3D" id="2.60.40.10">
    <property type="entry name" value="Immunoglobulins"/>
    <property type="match status" value="1"/>
</dbReference>
<dbReference type="InterPro" id="IPR004193">
    <property type="entry name" value="Glyco_hydro_13_N"/>
</dbReference>
<dbReference type="InterPro" id="IPR006047">
    <property type="entry name" value="GH13_cat_dom"/>
</dbReference>
<dbReference type="RefSeq" id="WP_005398041.1">
    <property type="nucleotide sequence ID" value="NZ_JH601088.1"/>
</dbReference>
<dbReference type="InterPro" id="IPR013780">
    <property type="entry name" value="Glyco_hydro_b"/>
</dbReference>
<evidence type="ECO:0000259" key="2">
    <source>
        <dbReference type="SMART" id="SM00642"/>
    </source>
</evidence>
<evidence type="ECO:0000313" key="3">
    <source>
        <dbReference type="EMBL" id="EHR34413.1"/>
    </source>
</evidence>
<dbReference type="CDD" id="cd02860">
    <property type="entry name" value="E_set_Pullulanase"/>
    <property type="match status" value="1"/>
</dbReference>
<dbReference type="AlphaFoldDB" id="H3NN09"/>
<dbReference type="InterPro" id="IPR013783">
    <property type="entry name" value="Ig-like_fold"/>
</dbReference>
<dbReference type="Gene3D" id="3.20.20.80">
    <property type="entry name" value="Glycosidases"/>
    <property type="match status" value="1"/>
</dbReference>
<dbReference type="Proteomes" id="UP000004191">
    <property type="component" value="Unassembled WGS sequence"/>
</dbReference>